<organism evidence="2 3">
    <name type="scientific">Batillaria attramentaria</name>
    <dbReference type="NCBI Taxonomy" id="370345"/>
    <lineage>
        <taxon>Eukaryota</taxon>
        <taxon>Metazoa</taxon>
        <taxon>Spiralia</taxon>
        <taxon>Lophotrochozoa</taxon>
        <taxon>Mollusca</taxon>
        <taxon>Gastropoda</taxon>
        <taxon>Caenogastropoda</taxon>
        <taxon>Sorbeoconcha</taxon>
        <taxon>Cerithioidea</taxon>
        <taxon>Batillariidae</taxon>
        <taxon>Batillaria</taxon>
    </lineage>
</organism>
<keyword evidence="3" id="KW-1185">Reference proteome</keyword>
<evidence type="ECO:0000313" key="3">
    <source>
        <dbReference type="Proteomes" id="UP001519460"/>
    </source>
</evidence>
<protein>
    <submittedName>
        <fullName evidence="2">Uncharacterized protein</fullName>
    </submittedName>
</protein>
<feature type="region of interest" description="Disordered" evidence="1">
    <location>
        <begin position="1"/>
        <end position="47"/>
    </location>
</feature>
<proteinExistence type="predicted"/>
<feature type="compositionally biased region" description="Polar residues" evidence="1">
    <location>
        <begin position="1"/>
        <end position="11"/>
    </location>
</feature>
<feature type="non-terminal residue" evidence="2">
    <location>
        <position position="122"/>
    </location>
</feature>
<dbReference type="Proteomes" id="UP001519460">
    <property type="component" value="Unassembled WGS sequence"/>
</dbReference>
<dbReference type="AlphaFoldDB" id="A0ABD0L457"/>
<comment type="caution">
    <text evidence="2">The sequence shown here is derived from an EMBL/GenBank/DDBJ whole genome shotgun (WGS) entry which is preliminary data.</text>
</comment>
<name>A0ABD0L457_9CAEN</name>
<accession>A0ABD0L457</accession>
<gene>
    <name evidence="2" type="ORF">BaRGS_00014442</name>
</gene>
<reference evidence="2 3" key="1">
    <citation type="journal article" date="2023" name="Sci. Data">
        <title>Genome assembly of the Korean intertidal mud-creeper Batillaria attramentaria.</title>
        <authorList>
            <person name="Patra A.K."/>
            <person name="Ho P.T."/>
            <person name="Jun S."/>
            <person name="Lee S.J."/>
            <person name="Kim Y."/>
            <person name="Won Y.J."/>
        </authorList>
    </citation>
    <scope>NUCLEOTIDE SEQUENCE [LARGE SCALE GENOMIC DNA]</scope>
    <source>
        <strain evidence="2">Wonlab-2016</strain>
    </source>
</reference>
<sequence>MNGWSVRSTANGHRIGAVPPRQWGFVGPLPKSGNGGTVQTDKVDTSDSAWTVPGHPAIQRLTTPPNPLVLYHPKSFGDATFTLTGGARSADYARLARVTPARAPFVIIRHVGQARKLAPLKV</sequence>
<evidence type="ECO:0000256" key="1">
    <source>
        <dbReference type="SAM" id="MobiDB-lite"/>
    </source>
</evidence>
<evidence type="ECO:0000313" key="2">
    <source>
        <dbReference type="EMBL" id="KAK7494339.1"/>
    </source>
</evidence>
<dbReference type="EMBL" id="JACVVK020000084">
    <property type="protein sequence ID" value="KAK7494339.1"/>
    <property type="molecule type" value="Genomic_DNA"/>
</dbReference>